<dbReference type="Proteomes" id="UP000541444">
    <property type="component" value="Unassembled WGS sequence"/>
</dbReference>
<dbReference type="EMBL" id="JACGCM010001275">
    <property type="protein sequence ID" value="KAF6157548.1"/>
    <property type="molecule type" value="Genomic_DNA"/>
</dbReference>
<dbReference type="PANTHER" id="PTHR43329">
    <property type="entry name" value="EPOXIDE HYDROLASE"/>
    <property type="match status" value="1"/>
</dbReference>
<protein>
    <recommendedName>
        <fullName evidence="3">Epoxide hydrolase</fullName>
    </recommendedName>
</protein>
<name>A0A7J7MS79_9MAGN</name>
<organism evidence="1 2">
    <name type="scientific">Kingdonia uniflora</name>
    <dbReference type="NCBI Taxonomy" id="39325"/>
    <lineage>
        <taxon>Eukaryota</taxon>
        <taxon>Viridiplantae</taxon>
        <taxon>Streptophyta</taxon>
        <taxon>Embryophyta</taxon>
        <taxon>Tracheophyta</taxon>
        <taxon>Spermatophyta</taxon>
        <taxon>Magnoliopsida</taxon>
        <taxon>Ranunculales</taxon>
        <taxon>Circaeasteraceae</taxon>
        <taxon>Kingdonia</taxon>
    </lineage>
</organism>
<comment type="caution">
    <text evidence="1">The sequence shown here is derived from an EMBL/GenBank/DDBJ whole genome shotgun (WGS) entry which is preliminary data.</text>
</comment>
<reference evidence="1 2" key="1">
    <citation type="journal article" date="2020" name="IScience">
        <title>Genome Sequencing of the Endangered Kingdonia uniflora (Circaeasteraceae, Ranunculales) Reveals Potential Mechanisms of Evolutionary Specialization.</title>
        <authorList>
            <person name="Sun Y."/>
            <person name="Deng T."/>
            <person name="Zhang A."/>
            <person name="Moore M.J."/>
            <person name="Landis J.B."/>
            <person name="Lin N."/>
            <person name="Zhang H."/>
            <person name="Zhang X."/>
            <person name="Huang J."/>
            <person name="Zhang X."/>
            <person name="Sun H."/>
            <person name="Wang H."/>
        </authorList>
    </citation>
    <scope>NUCLEOTIDE SEQUENCE [LARGE SCALE GENOMIC DNA]</scope>
    <source>
        <strain evidence="1">TB1705</strain>
        <tissue evidence="1">Leaf</tissue>
    </source>
</reference>
<dbReference type="InterPro" id="IPR029058">
    <property type="entry name" value="AB_hydrolase_fold"/>
</dbReference>
<dbReference type="AlphaFoldDB" id="A0A7J7MS79"/>
<dbReference type="Gene3D" id="3.40.50.1820">
    <property type="entry name" value="alpha/beta hydrolase"/>
    <property type="match status" value="1"/>
</dbReference>
<evidence type="ECO:0000313" key="1">
    <source>
        <dbReference type="EMBL" id="KAF6157548.1"/>
    </source>
</evidence>
<dbReference type="SUPFAM" id="SSF53474">
    <property type="entry name" value="alpha/beta-Hydrolases"/>
    <property type="match status" value="1"/>
</dbReference>
<evidence type="ECO:0008006" key="3">
    <source>
        <dbReference type="Google" id="ProtNLM"/>
    </source>
</evidence>
<sequence length="239" mass="27647">MKQIKHKYVDIRGLKLHVAEIGTGPVVVFLHEFPEIWYSWSLWKLEPEKTTFKDLVDDLLAILDSFNISKVFLVAKEFGVHPAYHFAILYPERAIGVLSLGLPFMRRAGSEIPTAREDQEIMDLLEPSTPLPHWFSEEDLASYISLYEKSGFRTPLQVPYRLFHEGYGVELKVKVPAFVIMGEKDYALKFPGFVHYLNEMVRDYVPDMETYLPKGSHLVQEQFPDKANQLIISFLSKHT</sequence>
<proteinExistence type="predicted"/>
<accession>A0A7J7MS79</accession>
<dbReference type="OrthoDB" id="7130006at2759"/>
<keyword evidence="2" id="KW-1185">Reference proteome</keyword>
<gene>
    <name evidence="1" type="ORF">GIB67_004486</name>
</gene>
<evidence type="ECO:0000313" key="2">
    <source>
        <dbReference type="Proteomes" id="UP000541444"/>
    </source>
</evidence>